<accession>A0A829WHL8</accession>
<dbReference type="Proteomes" id="UP000484858">
    <property type="component" value="Unassembled WGS sequence"/>
</dbReference>
<dbReference type="InterPro" id="IPR011050">
    <property type="entry name" value="Pectin_lyase_fold/virulence"/>
</dbReference>
<dbReference type="Gene3D" id="2.160.20.10">
    <property type="entry name" value="Single-stranded right-handed beta-helix, Pectin lyase-like"/>
    <property type="match status" value="1"/>
</dbReference>
<name>A0A829WHL8_GLUOY</name>
<evidence type="ECO:0000313" key="2">
    <source>
        <dbReference type="Proteomes" id="UP000484858"/>
    </source>
</evidence>
<protein>
    <recommendedName>
        <fullName evidence="3">Right handed beta helix domain-containing protein</fullName>
    </recommendedName>
</protein>
<sequence>MGHLTTKAGTTDPRILDTTIATDQSTSGRPDADLQVEDAGGLYLVNDDFLYAKRGTIIKPGANQYVTWLFGINTALGDTNGAGGLLIDTADASAQVKGLEIAGSWTSNAQGPGVEIDNTAGGTIAGVHFRGHRAYTNAADGFDVAASVKDFVLESSHLCGNGASGSAVFMNPGATRFRITNNTISLACDGQTSNSGTGINLGGNNDEGLVTGNDLTGLTTPIAATLSTPVPNLVIGSNMPTSTQLLSIPAAATLALSGAYDGYGISTSGTAITGMSGAWNGRHVTLYSANALTFKAGGTSGSAICNDFTSTANIPVEARYYGCWYLK</sequence>
<dbReference type="EMBL" id="BARJ01000003">
    <property type="protein sequence ID" value="GEM16298.1"/>
    <property type="molecule type" value="Genomic_DNA"/>
</dbReference>
<evidence type="ECO:0008006" key="3">
    <source>
        <dbReference type="Google" id="ProtNLM"/>
    </source>
</evidence>
<proteinExistence type="predicted"/>
<reference evidence="1 2" key="1">
    <citation type="submission" date="2013-04" db="EMBL/GenBank/DDBJ databases">
        <title>Gluconobacter oxydans NBRC 3293 whole genome sequence.</title>
        <authorList>
            <person name="Matsutani M."/>
            <person name="Yakushi T."/>
            <person name="Matsushita K."/>
        </authorList>
    </citation>
    <scope>NUCLEOTIDE SEQUENCE [LARGE SCALE GENOMIC DNA]</scope>
    <source>
        <strain evidence="1 2">NBRC 3293</strain>
    </source>
</reference>
<evidence type="ECO:0000313" key="1">
    <source>
        <dbReference type="EMBL" id="GEM16298.1"/>
    </source>
</evidence>
<organism evidence="1 2">
    <name type="scientific">Gluconobacter oxydans NBRC 3293</name>
    <dbReference type="NCBI Taxonomy" id="1315969"/>
    <lineage>
        <taxon>Bacteria</taxon>
        <taxon>Pseudomonadati</taxon>
        <taxon>Pseudomonadota</taxon>
        <taxon>Alphaproteobacteria</taxon>
        <taxon>Acetobacterales</taxon>
        <taxon>Acetobacteraceae</taxon>
        <taxon>Gluconobacter</taxon>
    </lineage>
</organism>
<comment type="caution">
    <text evidence="1">The sequence shown here is derived from an EMBL/GenBank/DDBJ whole genome shotgun (WGS) entry which is preliminary data.</text>
</comment>
<gene>
    <name evidence="1" type="ORF">NBRC3293_0795</name>
</gene>
<dbReference type="InterPro" id="IPR012334">
    <property type="entry name" value="Pectin_lyas_fold"/>
</dbReference>
<dbReference type="SUPFAM" id="SSF51126">
    <property type="entry name" value="Pectin lyase-like"/>
    <property type="match status" value="1"/>
</dbReference>
<dbReference type="AlphaFoldDB" id="A0A829WHL8"/>